<sequence length="475" mass="51527">MAKEKETVNIDNFKSTADLTNNPGFQSSLSIASKDVTDDKPYNPFEHRNLEHPNSTVGSVVHLLKACLGTGILAMPSAFKNAGLLMGIIGTLIAGFLCTHTVAMLVAASQKICVIMKKPALSYAETCGAVCTYGPKRIQSWGPTVTVIMDYSLVVTYFSVLCVYVVFIGSSLKEVMDVYAPGSLSIQAYCALTLVPLVLICQIRNLKYLVPFSGCANVMLLVVICITSYYVFSDLPSIEDRDLVAGIGTWPLFLSTVVFAMEGIGLVMPVENEMKNPKRFLGCPGVLNTAMIIVIGLFVVMGFFGYLQFGDEAKGSVTLNLPEDAILAQLTKLLMALVIFFSYALQFYVPMEMITRTRKGRECKHENLIQVAIRTVLVTATVAVAAAFPNLELVISFTGAVFFSTLGLLIPVLVDTAYHWDRGLGPCGYILLKNIIIGIISIIVLFSGAIVSLLQMIEEFGGGHENQESLNATLT</sequence>
<feature type="transmembrane region" description="Helical" evidence="5">
    <location>
        <begin position="368"/>
        <end position="388"/>
    </location>
</feature>
<organism evidence="7 8">
    <name type="scientific">Arctia plantaginis</name>
    <name type="common">Wood tiger moth</name>
    <name type="synonym">Phalaena plantaginis</name>
    <dbReference type="NCBI Taxonomy" id="874455"/>
    <lineage>
        <taxon>Eukaryota</taxon>
        <taxon>Metazoa</taxon>
        <taxon>Ecdysozoa</taxon>
        <taxon>Arthropoda</taxon>
        <taxon>Hexapoda</taxon>
        <taxon>Insecta</taxon>
        <taxon>Pterygota</taxon>
        <taxon>Neoptera</taxon>
        <taxon>Endopterygota</taxon>
        <taxon>Lepidoptera</taxon>
        <taxon>Glossata</taxon>
        <taxon>Ditrysia</taxon>
        <taxon>Noctuoidea</taxon>
        <taxon>Erebidae</taxon>
        <taxon>Arctiinae</taxon>
        <taxon>Arctia</taxon>
    </lineage>
</organism>
<feature type="transmembrane region" description="Helical" evidence="5">
    <location>
        <begin position="145"/>
        <end position="167"/>
    </location>
</feature>
<dbReference type="Proteomes" id="UP000494256">
    <property type="component" value="Unassembled WGS sequence"/>
</dbReference>
<evidence type="ECO:0000259" key="6">
    <source>
        <dbReference type="Pfam" id="PF01490"/>
    </source>
</evidence>
<keyword evidence="4 5" id="KW-0472">Membrane</keyword>
<feature type="transmembrane region" description="Helical" evidence="5">
    <location>
        <begin position="326"/>
        <end position="348"/>
    </location>
</feature>
<protein>
    <recommendedName>
        <fullName evidence="6">Amino acid transporter transmembrane domain-containing protein</fullName>
    </recommendedName>
</protein>
<feature type="domain" description="Amino acid transporter transmembrane" evidence="6">
    <location>
        <begin position="54"/>
        <end position="451"/>
    </location>
</feature>
<dbReference type="Pfam" id="PF01490">
    <property type="entry name" value="Aa_trans"/>
    <property type="match status" value="1"/>
</dbReference>
<feature type="transmembrane region" description="Helical" evidence="5">
    <location>
        <begin position="179"/>
        <end position="201"/>
    </location>
</feature>
<dbReference type="EMBL" id="CADEBD010000041">
    <property type="protein sequence ID" value="CAB3220818.1"/>
    <property type="molecule type" value="Genomic_DNA"/>
</dbReference>
<comment type="caution">
    <text evidence="7">The sequence shown here is derived from an EMBL/GenBank/DDBJ whole genome shotgun (WGS) entry which is preliminary data.</text>
</comment>
<accession>A0A8S0YMU5</accession>
<evidence type="ECO:0000256" key="5">
    <source>
        <dbReference type="SAM" id="Phobius"/>
    </source>
</evidence>
<feature type="transmembrane region" description="Helical" evidence="5">
    <location>
        <begin position="394"/>
        <end position="414"/>
    </location>
</feature>
<dbReference type="PANTHER" id="PTHR22950:SF494">
    <property type="entry name" value="GH04538P"/>
    <property type="match status" value="1"/>
</dbReference>
<keyword evidence="3 5" id="KW-1133">Transmembrane helix</keyword>
<dbReference type="GO" id="GO:0005774">
    <property type="term" value="C:vacuolar membrane"/>
    <property type="evidence" value="ECO:0007669"/>
    <property type="project" value="TreeGrafter"/>
</dbReference>
<dbReference type="PANTHER" id="PTHR22950">
    <property type="entry name" value="AMINO ACID TRANSPORTER"/>
    <property type="match status" value="1"/>
</dbReference>
<gene>
    <name evidence="7" type="ORF">APLA_LOCUS496</name>
</gene>
<reference evidence="7 8" key="1">
    <citation type="submission" date="2020-04" db="EMBL/GenBank/DDBJ databases">
        <authorList>
            <person name="Wallbank WR R."/>
            <person name="Pardo Diaz C."/>
            <person name="Kozak K."/>
            <person name="Martin S."/>
            <person name="Jiggins C."/>
            <person name="Moest M."/>
            <person name="Warren A I."/>
            <person name="Byers J.R.P. K."/>
            <person name="Montejo-Kovacevich G."/>
            <person name="Yen C E."/>
        </authorList>
    </citation>
    <scope>NUCLEOTIDE SEQUENCE [LARGE SCALE GENOMIC DNA]</scope>
</reference>
<dbReference type="InterPro" id="IPR013057">
    <property type="entry name" value="AA_transpt_TM"/>
</dbReference>
<evidence type="ECO:0000256" key="2">
    <source>
        <dbReference type="ARBA" id="ARBA00022692"/>
    </source>
</evidence>
<feature type="transmembrane region" description="Helical" evidence="5">
    <location>
        <begin position="435"/>
        <end position="457"/>
    </location>
</feature>
<evidence type="ECO:0000313" key="7">
    <source>
        <dbReference type="EMBL" id="CAB3220818.1"/>
    </source>
</evidence>
<evidence type="ECO:0000256" key="4">
    <source>
        <dbReference type="ARBA" id="ARBA00023136"/>
    </source>
</evidence>
<comment type="subcellular location">
    <subcellularLocation>
        <location evidence="1">Membrane</location>
        <topology evidence="1">Multi-pass membrane protein</topology>
    </subcellularLocation>
</comment>
<evidence type="ECO:0000313" key="8">
    <source>
        <dbReference type="Proteomes" id="UP000494256"/>
    </source>
</evidence>
<keyword evidence="2 5" id="KW-0812">Transmembrane</keyword>
<name>A0A8S0YMU5_ARCPL</name>
<feature type="transmembrane region" description="Helical" evidence="5">
    <location>
        <begin position="280"/>
        <end position="306"/>
    </location>
</feature>
<dbReference type="GO" id="GO:0015179">
    <property type="term" value="F:L-amino acid transmembrane transporter activity"/>
    <property type="evidence" value="ECO:0007669"/>
    <property type="project" value="TreeGrafter"/>
</dbReference>
<dbReference type="AlphaFoldDB" id="A0A8S0YMU5"/>
<proteinExistence type="predicted"/>
<dbReference type="OrthoDB" id="3066195at2759"/>
<feature type="transmembrane region" description="Helical" evidence="5">
    <location>
        <begin position="84"/>
        <end position="108"/>
    </location>
</feature>
<feature type="transmembrane region" description="Helical" evidence="5">
    <location>
        <begin position="243"/>
        <end position="268"/>
    </location>
</feature>
<evidence type="ECO:0000256" key="3">
    <source>
        <dbReference type="ARBA" id="ARBA00022989"/>
    </source>
</evidence>
<feature type="transmembrane region" description="Helical" evidence="5">
    <location>
        <begin position="208"/>
        <end position="231"/>
    </location>
</feature>
<evidence type="ECO:0000256" key="1">
    <source>
        <dbReference type="ARBA" id="ARBA00004141"/>
    </source>
</evidence>